<evidence type="ECO:0000313" key="2">
    <source>
        <dbReference type="Proteomes" id="UP000177088"/>
    </source>
</evidence>
<dbReference type="Proteomes" id="UP000177088">
    <property type="component" value="Unassembled WGS sequence"/>
</dbReference>
<name>A0A1F7U9E3_9BACT</name>
<protein>
    <submittedName>
        <fullName evidence="1">Uncharacterized protein</fullName>
    </submittedName>
</protein>
<sequence>MVPAGLQEKVAAFVERRRPVIADLIKRLIASGRSPEDQLFVIPAEDAASQKVTALMFGLEKEAAAGPLPQGFVIGKADFFATSSGQAFESCEPKIYRFYQQRTYGEAKVLAVVDGYFCGIGMMYRPGSMPAA</sequence>
<dbReference type="AlphaFoldDB" id="A0A1F7U9E3"/>
<organism evidence="1 2">
    <name type="scientific">Candidatus Uhrbacteria bacterium RIFCSPHIGHO2_02_FULL_60_10</name>
    <dbReference type="NCBI Taxonomy" id="1802392"/>
    <lineage>
        <taxon>Bacteria</taxon>
        <taxon>Candidatus Uhriibacteriota</taxon>
    </lineage>
</organism>
<comment type="caution">
    <text evidence="1">The sequence shown here is derived from an EMBL/GenBank/DDBJ whole genome shotgun (WGS) entry which is preliminary data.</text>
</comment>
<reference evidence="1 2" key="1">
    <citation type="journal article" date="2016" name="Nat. Commun.">
        <title>Thousands of microbial genomes shed light on interconnected biogeochemical processes in an aquifer system.</title>
        <authorList>
            <person name="Anantharaman K."/>
            <person name="Brown C.T."/>
            <person name="Hug L.A."/>
            <person name="Sharon I."/>
            <person name="Castelle C.J."/>
            <person name="Probst A.J."/>
            <person name="Thomas B.C."/>
            <person name="Singh A."/>
            <person name="Wilkins M.J."/>
            <person name="Karaoz U."/>
            <person name="Brodie E.L."/>
            <person name="Williams K.H."/>
            <person name="Hubbard S.S."/>
            <person name="Banfield J.F."/>
        </authorList>
    </citation>
    <scope>NUCLEOTIDE SEQUENCE [LARGE SCALE GENOMIC DNA]</scope>
</reference>
<evidence type="ECO:0000313" key="1">
    <source>
        <dbReference type="EMBL" id="OGL74881.1"/>
    </source>
</evidence>
<accession>A0A1F7U9E3</accession>
<dbReference type="EMBL" id="MGEA01000007">
    <property type="protein sequence ID" value="OGL74881.1"/>
    <property type="molecule type" value="Genomic_DNA"/>
</dbReference>
<gene>
    <name evidence="1" type="ORF">A3C96_04365</name>
</gene>
<proteinExistence type="predicted"/>